<dbReference type="SUPFAM" id="SSF53850">
    <property type="entry name" value="Periplasmic binding protein-like II"/>
    <property type="match status" value="1"/>
</dbReference>
<dbReference type="InterPro" id="IPR000914">
    <property type="entry name" value="SBP_5_dom"/>
</dbReference>
<organism evidence="4 5">
    <name type="scientific">Helicobacter japonicus</name>
    <dbReference type="NCBI Taxonomy" id="425400"/>
    <lineage>
        <taxon>Bacteria</taxon>
        <taxon>Pseudomonadati</taxon>
        <taxon>Campylobacterota</taxon>
        <taxon>Epsilonproteobacteria</taxon>
        <taxon>Campylobacterales</taxon>
        <taxon>Helicobacteraceae</taxon>
        <taxon>Helicobacter</taxon>
    </lineage>
</organism>
<dbReference type="GO" id="GO:0030288">
    <property type="term" value="C:outer membrane-bounded periplasmic space"/>
    <property type="evidence" value="ECO:0007669"/>
    <property type="project" value="TreeGrafter"/>
</dbReference>
<dbReference type="PROSITE" id="PS01040">
    <property type="entry name" value="SBP_BACTERIAL_5"/>
    <property type="match status" value="1"/>
</dbReference>
<dbReference type="Proteomes" id="UP000029707">
    <property type="component" value="Unassembled WGS sequence"/>
</dbReference>
<accession>A0A4U8TPH1</accession>
<dbReference type="PIRSF" id="PIRSF002741">
    <property type="entry name" value="MppA"/>
    <property type="match status" value="1"/>
</dbReference>
<keyword evidence="5" id="KW-1185">Reference proteome</keyword>
<protein>
    <submittedName>
        <fullName evidence="4">Nickel ABC transporter, nickel/metallophore periplasmic binding protein</fullName>
    </submittedName>
</protein>
<dbReference type="PANTHER" id="PTHR30290">
    <property type="entry name" value="PERIPLASMIC BINDING COMPONENT OF ABC TRANSPORTER"/>
    <property type="match status" value="1"/>
</dbReference>
<comment type="caution">
    <text evidence="4">The sequence shown here is derived from an EMBL/GenBank/DDBJ whole genome shotgun (WGS) entry which is preliminary data.</text>
</comment>
<evidence type="ECO:0000259" key="3">
    <source>
        <dbReference type="Pfam" id="PF00496"/>
    </source>
</evidence>
<dbReference type="GO" id="GO:1904680">
    <property type="term" value="F:peptide transmembrane transporter activity"/>
    <property type="evidence" value="ECO:0007669"/>
    <property type="project" value="TreeGrafter"/>
</dbReference>
<name>A0A4U8TPH1_9HELI</name>
<dbReference type="InterPro" id="IPR011980">
    <property type="entry name" value="CntA-like"/>
</dbReference>
<dbReference type="GO" id="GO:0015675">
    <property type="term" value="P:nickel cation transport"/>
    <property type="evidence" value="ECO:0007669"/>
    <property type="project" value="InterPro"/>
</dbReference>
<comment type="similarity">
    <text evidence="1">Belongs to the bacterial solute-binding protein 5 family.</text>
</comment>
<dbReference type="InterPro" id="IPR039424">
    <property type="entry name" value="SBP_5"/>
</dbReference>
<evidence type="ECO:0000313" key="5">
    <source>
        <dbReference type="Proteomes" id="UP000029707"/>
    </source>
</evidence>
<dbReference type="CDD" id="cd08489">
    <property type="entry name" value="PBP2_NikA"/>
    <property type="match status" value="1"/>
</dbReference>
<dbReference type="OrthoDB" id="5469165at2"/>
<dbReference type="InterPro" id="IPR030678">
    <property type="entry name" value="Peptide/Ni-bd"/>
</dbReference>
<dbReference type="EMBL" id="JRMQ02000003">
    <property type="protein sequence ID" value="TLE02304.1"/>
    <property type="molecule type" value="Genomic_DNA"/>
</dbReference>
<dbReference type="STRING" id="425400.LS65_00860"/>
<reference evidence="4 5" key="1">
    <citation type="journal article" date="2014" name="Genome Announc.">
        <title>Draft genome sequences of eight enterohepatic helicobacter species isolated from both laboratory and wild rodents.</title>
        <authorList>
            <person name="Sheh A."/>
            <person name="Shen Z."/>
            <person name="Fox J.G."/>
        </authorList>
    </citation>
    <scope>NUCLEOTIDE SEQUENCE [LARGE SCALE GENOMIC DNA]</scope>
    <source>
        <strain evidence="4 5">MIT 01-6451</strain>
    </source>
</reference>
<dbReference type="InterPro" id="IPR023765">
    <property type="entry name" value="SBP_5_CS"/>
</dbReference>
<proteinExistence type="inferred from homology"/>
<dbReference type="GO" id="GO:0020037">
    <property type="term" value="F:heme binding"/>
    <property type="evidence" value="ECO:0007669"/>
    <property type="project" value="InterPro"/>
</dbReference>
<evidence type="ECO:0000256" key="2">
    <source>
        <dbReference type="ARBA" id="ARBA00022729"/>
    </source>
</evidence>
<evidence type="ECO:0000256" key="1">
    <source>
        <dbReference type="ARBA" id="ARBA00005695"/>
    </source>
</evidence>
<evidence type="ECO:0000313" key="4">
    <source>
        <dbReference type="EMBL" id="TLE02304.1"/>
    </source>
</evidence>
<sequence>MCIGIMYGKNILTMAVSGNVGVMNPQGYQGNEMFAQNAIYEGLVSVDKKGNIIPSLATSWSVSKDGLSYDFILRENVKFSNGEAFNADAVVINFTSVLKNRIRHSWSGLILRLEGVEKLGEFKVRLKLKAPYTPTLNELAVPRPFRFLAPSAFPQDLNLIKYNPKPIGTGPYMLTQSVLGVSDTMQKNPHYWNKDAYNGMYYDEIFFKVIFDPNSKIAALKSGQVDLIYGNDQIPLEIFKSMRKDSKFATYLSPPIRSTSLLLNSSAPAFILNDEKDSIALRKNIILGIDKTKIVRAVFGDLQESADMLFSPTFYQTLGTQISFSTPYQPQEAKQAIALLLQDSKATLLREKGVEILFMGNNPVHRMIAEILQNEFKQLGIKVRLSASEPTIYANRLLQGAFDVAFHETWGMPYEPLSELYSMRVPGHGSYAALLGLSSKAAIEELILRLISLPPKTKAFLDTLNEVVVLLRDSSIFIPLTYQRNKAVAHKKIKGINMGVLGYEVPFWEMYE</sequence>
<dbReference type="GO" id="GO:0016151">
    <property type="term" value="F:nickel cation binding"/>
    <property type="evidence" value="ECO:0007669"/>
    <property type="project" value="InterPro"/>
</dbReference>
<dbReference type="GO" id="GO:0043190">
    <property type="term" value="C:ATP-binding cassette (ABC) transporter complex"/>
    <property type="evidence" value="ECO:0007669"/>
    <property type="project" value="InterPro"/>
</dbReference>
<feature type="domain" description="Solute-binding protein family 5" evidence="3">
    <location>
        <begin position="52"/>
        <end position="427"/>
    </location>
</feature>
<dbReference type="PANTHER" id="PTHR30290:SF37">
    <property type="entry name" value="NICKEL-BINDING PERIPLASMIC PROTEIN"/>
    <property type="match status" value="1"/>
</dbReference>
<keyword evidence="2" id="KW-0732">Signal</keyword>
<dbReference type="Gene3D" id="3.10.105.10">
    <property type="entry name" value="Dipeptide-binding Protein, Domain 3"/>
    <property type="match status" value="1"/>
</dbReference>
<gene>
    <name evidence="4" type="ORF">LS65_003195</name>
</gene>
<dbReference type="AlphaFoldDB" id="A0A4U8TPH1"/>
<dbReference type="GO" id="GO:0015833">
    <property type="term" value="P:peptide transport"/>
    <property type="evidence" value="ECO:0007669"/>
    <property type="project" value="TreeGrafter"/>
</dbReference>
<dbReference type="Pfam" id="PF00496">
    <property type="entry name" value="SBP_bac_5"/>
    <property type="match status" value="1"/>
</dbReference>
<dbReference type="Gene3D" id="3.40.190.10">
    <property type="entry name" value="Periplasmic binding protein-like II"/>
    <property type="match status" value="1"/>
</dbReference>